<dbReference type="EMBL" id="MFUO01000018">
    <property type="protein sequence ID" value="OGI83869.1"/>
    <property type="molecule type" value="Genomic_DNA"/>
</dbReference>
<sequence length="87" mass="10025">MEKKKSRSGKTIMGNLEKDLLAFRKLSKKAIIISLIVEEDSIEFLSAIAKEKYFEDDGDDSKPFKLERLNVKKANLKDEIRETDYLG</sequence>
<dbReference type="Proteomes" id="UP000178184">
    <property type="component" value="Unassembled WGS sequence"/>
</dbReference>
<accession>A0A1F6WPP7</accession>
<name>A0A1F6WPP7_9BACT</name>
<organism evidence="1 2">
    <name type="scientific">Candidatus Nomurabacteria bacterium RIFCSPLOWO2_01_FULL_33_17</name>
    <dbReference type="NCBI Taxonomy" id="1801764"/>
    <lineage>
        <taxon>Bacteria</taxon>
        <taxon>Candidatus Nomuraibacteriota</taxon>
    </lineage>
</organism>
<protein>
    <submittedName>
        <fullName evidence="1">Uncharacterized protein</fullName>
    </submittedName>
</protein>
<evidence type="ECO:0000313" key="2">
    <source>
        <dbReference type="Proteomes" id="UP000178184"/>
    </source>
</evidence>
<gene>
    <name evidence="1" type="ORF">A2903_01495</name>
</gene>
<reference evidence="1 2" key="1">
    <citation type="journal article" date="2016" name="Nat. Commun.">
        <title>Thousands of microbial genomes shed light on interconnected biogeochemical processes in an aquifer system.</title>
        <authorList>
            <person name="Anantharaman K."/>
            <person name="Brown C.T."/>
            <person name="Hug L.A."/>
            <person name="Sharon I."/>
            <person name="Castelle C.J."/>
            <person name="Probst A.J."/>
            <person name="Thomas B.C."/>
            <person name="Singh A."/>
            <person name="Wilkins M.J."/>
            <person name="Karaoz U."/>
            <person name="Brodie E.L."/>
            <person name="Williams K.H."/>
            <person name="Hubbard S.S."/>
            <person name="Banfield J.F."/>
        </authorList>
    </citation>
    <scope>NUCLEOTIDE SEQUENCE [LARGE SCALE GENOMIC DNA]</scope>
</reference>
<proteinExistence type="predicted"/>
<comment type="caution">
    <text evidence="1">The sequence shown here is derived from an EMBL/GenBank/DDBJ whole genome shotgun (WGS) entry which is preliminary data.</text>
</comment>
<evidence type="ECO:0000313" key="1">
    <source>
        <dbReference type="EMBL" id="OGI83869.1"/>
    </source>
</evidence>
<dbReference type="STRING" id="1801764.A2903_01495"/>
<dbReference type="AlphaFoldDB" id="A0A1F6WPP7"/>